<dbReference type="GO" id="GO:0003677">
    <property type="term" value="F:DNA binding"/>
    <property type="evidence" value="ECO:0007669"/>
    <property type="project" value="InterPro"/>
</dbReference>
<dbReference type="AlphaFoldDB" id="H2C269"/>
<reference evidence="2 3" key="1">
    <citation type="submission" date="2012-01" db="EMBL/GenBank/DDBJ databases">
        <title>Improved High-Quality Draft sequence of Metallosphaera yellowstonensis MK1.</title>
        <authorList>
            <consortium name="US DOE Joint Genome Institute"/>
            <person name="Lucas S."/>
            <person name="Han J."/>
            <person name="Cheng J.-F."/>
            <person name="Goodwin L."/>
            <person name="Pitluck S."/>
            <person name="Peters L."/>
            <person name="Teshima H."/>
            <person name="Detter J.C."/>
            <person name="Han C."/>
            <person name="Tapia R."/>
            <person name="Land M."/>
            <person name="Hauser L."/>
            <person name="Kyrpides N."/>
            <person name="Kozubal M."/>
            <person name="Macur R.E."/>
            <person name="Jay Z."/>
            <person name="Inskeep W."/>
            <person name="Woyke T."/>
        </authorList>
    </citation>
    <scope>NUCLEOTIDE SEQUENCE [LARGE SCALE GENOMIC DNA]</scope>
    <source>
        <strain evidence="2 3">MK1</strain>
    </source>
</reference>
<dbReference type="Gene3D" id="3.40.50.1390">
    <property type="entry name" value="Resolvase, N-terminal catalytic domain"/>
    <property type="match status" value="1"/>
</dbReference>
<dbReference type="Proteomes" id="UP000003980">
    <property type="component" value="Unassembled WGS sequence"/>
</dbReference>
<dbReference type="InterPro" id="IPR036162">
    <property type="entry name" value="Resolvase-like_N_sf"/>
</dbReference>
<dbReference type="InterPro" id="IPR006119">
    <property type="entry name" value="Resolv_N"/>
</dbReference>
<dbReference type="SUPFAM" id="SSF53041">
    <property type="entry name" value="Resolvase-like"/>
    <property type="match status" value="1"/>
</dbReference>
<sequence length="97" mass="11421">MKEDREGLKKLIELAKRRQIDAVVAYKDRLTRFGFEYLVELFKAYGVNVVAFQEEPKDYMQELMEDFVEIVKSFASRIYGQECEKVVKCVENVEKDG</sequence>
<organism evidence="2 3">
    <name type="scientific">Metallosphaera yellowstonensis MK1</name>
    <dbReference type="NCBI Taxonomy" id="671065"/>
    <lineage>
        <taxon>Archaea</taxon>
        <taxon>Thermoproteota</taxon>
        <taxon>Thermoprotei</taxon>
        <taxon>Sulfolobales</taxon>
        <taxon>Sulfolobaceae</taxon>
        <taxon>Metallosphaera</taxon>
    </lineage>
</organism>
<dbReference type="eggNOG" id="arCOG03164">
    <property type="taxonomic scope" value="Archaea"/>
</dbReference>
<dbReference type="Gene3D" id="1.10.287.2170">
    <property type="match status" value="1"/>
</dbReference>
<evidence type="ECO:0000313" key="3">
    <source>
        <dbReference type="Proteomes" id="UP000003980"/>
    </source>
</evidence>
<feature type="domain" description="Resolvase/invertase-type recombinase catalytic" evidence="1">
    <location>
        <begin position="2"/>
        <end position="82"/>
    </location>
</feature>
<dbReference type="STRING" id="671065.MetMK1DRAFT_00008420"/>
<evidence type="ECO:0000313" key="2">
    <source>
        <dbReference type="EMBL" id="EHP70340.1"/>
    </source>
</evidence>
<gene>
    <name evidence="2" type="ORF">MetMK1DRAFT_00008420</name>
</gene>
<dbReference type="HOGENOM" id="CLU_082093_4_1_2"/>
<dbReference type="Pfam" id="PF00239">
    <property type="entry name" value="Resolvase"/>
    <property type="match status" value="1"/>
</dbReference>
<dbReference type="EMBL" id="JH597761">
    <property type="protein sequence ID" value="EHP70340.1"/>
    <property type="molecule type" value="Genomic_DNA"/>
</dbReference>
<accession>H2C269</accession>
<protein>
    <submittedName>
        <fullName evidence="2">Putative site-specific integrase-resolvase</fullName>
    </submittedName>
</protein>
<name>H2C269_9CREN</name>
<keyword evidence="3" id="KW-1185">Reference proteome</keyword>
<evidence type="ECO:0000259" key="1">
    <source>
        <dbReference type="Pfam" id="PF00239"/>
    </source>
</evidence>
<proteinExistence type="predicted"/>
<dbReference type="GO" id="GO:0000150">
    <property type="term" value="F:DNA strand exchange activity"/>
    <property type="evidence" value="ECO:0007669"/>
    <property type="project" value="InterPro"/>
</dbReference>